<accession>A7B5Q7</accession>
<dbReference type="AlphaFoldDB" id="A7B5Q7"/>
<keyword evidence="1" id="KW-1133">Transmembrane helix</keyword>
<keyword evidence="1" id="KW-0472">Membrane</keyword>
<keyword evidence="1" id="KW-0812">Transmembrane</keyword>
<proteinExistence type="predicted"/>
<dbReference type="Proteomes" id="UP000004410">
    <property type="component" value="Unassembled WGS sequence"/>
</dbReference>
<comment type="caution">
    <text evidence="2">The sequence shown here is derived from an EMBL/GenBank/DDBJ whole genome shotgun (WGS) entry which is preliminary data.</text>
</comment>
<sequence>MFYFFQNCICGCGGIGRRAGFRVQWASRAGSSPVIRRLRRSLDFQGFFACLGRVLLSISELCFWLHLITLSDDNAFQ</sequence>
<name>A7B5Q7_MEDG7</name>
<dbReference type="EMBL" id="AAYG02000023">
    <property type="protein sequence ID" value="EDN76727.1"/>
    <property type="molecule type" value="Genomic_DNA"/>
</dbReference>
<evidence type="ECO:0000313" key="2">
    <source>
        <dbReference type="EMBL" id="EDN76727.1"/>
    </source>
</evidence>
<dbReference type="PaxDb" id="411470-RUMGNA_02897"/>
<protein>
    <submittedName>
        <fullName evidence="2">Uncharacterized protein</fullName>
    </submittedName>
</protein>
<dbReference type="AntiFam" id="ANF00018">
    <property type="entry name" value="tRNA translation"/>
</dbReference>
<feature type="transmembrane region" description="Helical" evidence="1">
    <location>
        <begin position="46"/>
        <end position="67"/>
    </location>
</feature>
<evidence type="ECO:0000313" key="3">
    <source>
        <dbReference type="Proteomes" id="UP000004410"/>
    </source>
</evidence>
<evidence type="ECO:0000256" key="1">
    <source>
        <dbReference type="SAM" id="Phobius"/>
    </source>
</evidence>
<organism evidence="2 3">
    <name type="scientific">Mediterraneibacter gnavus (strain ATCC 29149 / DSM 114966 / JCM 6515 / VPI C7-9)</name>
    <name type="common">Ruminococcus gnavus</name>
    <dbReference type="NCBI Taxonomy" id="411470"/>
    <lineage>
        <taxon>Bacteria</taxon>
        <taxon>Bacillati</taxon>
        <taxon>Bacillota</taxon>
        <taxon>Clostridia</taxon>
        <taxon>Lachnospirales</taxon>
        <taxon>Lachnospiraceae</taxon>
        <taxon>Mediterraneibacter</taxon>
    </lineage>
</organism>
<reference evidence="2 3" key="2">
    <citation type="submission" date="2007-06" db="EMBL/GenBank/DDBJ databases">
        <title>Draft genome sequence of Ruminococcus gnavus (ATCC 29149).</title>
        <authorList>
            <person name="Sudarsanam P."/>
            <person name="Ley R."/>
            <person name="Guruge J."/>
            <person name="Turnbaugh P.J."/>
            <person name="Mahowald M."/>
            <person name="Liep D."/>
            <person name="Gordon J."/>
        </authorList>
    </citation>
    <scope>NUCLEOTIDE SEQUENCE [LARGE SCALE GENOMIC DNA]</scope>
    <source>
        <strain evidence="2 3">ATCC 29149</strain>
    </source>
</reference>
<gene>
    <name evidence="2" type="ORF">RUMGNA_02897</name>
</gene>
<reference evidence="2 3" key="1">
    <citation type="submission" date="2007-04" db="EMBL/GenBank/DDBJ databases">
        <authorList>
            <person name="Fulton L."/>
            <person name="Clifton S."/>
            <person name="Fulton B."/>
            <person name="Xu J."/>
            <person name="Minx P."/>
            <person name="Pepin K.H."/>
            <person name="Johnson M."/>
            <person name="Thiruvilangam P."/>
            <person name="Bhonagiri V."/>
            <person name="Nash W.E."/>
            <person name="Mardis E.R."/>
            <person name="Wilson R.K."/>
        </authorList>
    </citation>
    <scope>NUCLEOTIDE SEQUENCE [LARGE SCALE GENOMIC DNA]</scope>
    <source>
        <strain evidence="2 3">ATCC 29149</strain>
    </source>
</reference>